<reference evidence="1 2" key="1">
    <citation type="submission" date="2021-06" db="EMBL/GenBank/DDBJ databases">
        <authorList>
            <person name="Palmer J.M."/>
        </authorList>
    </citation>
    <scope>NUCLEOTIDE SEQUENCE [LARGE SCALE GENOMIC DNA]</scope>
    <source>
        <strain evidence="1 2">XC_2019</strain>
        <tissue evidence="1">Muscle</tissue>
    </source>
</reference>
<accession>A0ABV0RR29</accession>
<keyword evidence="2" id="KW-1185">Reference proteome</keyword>
<evidence type="ECO:0000313" key="1">
    <source>
        <dbReference type="EMBL" id="MEQ2210126.1"/>
    </source>
</evidence>
<name>A0ABV0RR29_9TELE</name>
<protein>
    <submittedName>
        <fullName evidence="1">Uncharacterized protein</fullName>
    </submittedName>
</protein>
<organism evidence="1 2">
    <name type="scientific">Xenoophorus captivus</name>
    <dbReference type="NCBI Taxonomy" id="1517983"/>
    <lineage>
        <taxon>Eukaryota</taxon>
        <taxon>Metazoa</taxon>
        <taxon>Chordata</taxon>
        <taxon>Craniata</taxon>
        <taxon>Vertebrata</taxon>
        <taxon>Euteleostomi</taxon>
        <taxon>Actinopterygii</taxon>
        <taxon>Neopterygii</taxon>
        <taxon>Teleostei</taxon>
        <taxon>Neoteleostei</taxon>
        <taxon>Acanthomorphata</taxon>
        <taxon>Ovalentaria</taxon>
        <taxon>Atherinomorphae</taxon>
        <taxon>Cyprinodontiformes</taxon>
        <taxon>Goodeidae</taxon>
        <taxon>Xenoophorus</taxon>
    </lineage>
</organism>
<evidence type="ECO:0000313" key="2">
    <source>
        <dbReference type="Proteomes" id="UP001434883"/>
    </source>
</evidence>
<dbReference type="Proteomes" id="UP001434883">
    <property type="component" value="Unassembled WGS sequence"/>
</dbReference>
<comment type="caution">
    <text evidence="1">The sequence shown here is derived from an EMBL/GenBank/DDBJ whole genome shotgun (WGS) entry which is preliminary data.</text>
</comment>
<dbReference type="EMBL" id="JAHRIN010052449">
    <property type="protein sequence ID" value="MEQ2210126.1"/>
    <property type="molecule type" value="Genomic_DNA"/>
</dbReference>
<proteinExistence type="predicted"/>
<sequence length="106" mass="11975">MYCHHTAFPALRHLDFHSTAAKHHACSPFSNLMPNLMSFAGCSQYPSDSEKQAIVDKCSFSLWHDAKRCSHFPQRLSGAIRESADNPCQALAPANRCHHCQARLWH</sequence>
<gene>
    <name evidence="1" type="ORF">XENOCAPTIV_008763</name>
</gene>